<comment type="function">
    <text evidence="2 8">The glycine cleavage system catalyzes the degradation of glycine. The P protein binds the alpha-amino group of glycine through its pyridoxal phosphate cofactor; CO(2) is released and the remaining methylamine moiety is then transferred to the lipoamide cofactor of the H protein.</text>
</comment>
<sequence>MTDTRPTLSELEAADDFANRHIGPDEAESIAMLKTLGLSSLDELVEKTVPGKIRSDLPDLPEARSEAQVLAKLRELAGRNQPLTSLIGLGYHDCILPPVIQRNLLENPGWYTAYTPYQAEIAQGRLEALINFQQMVIDLTGLDLANASMLDEATAVAEAMTLMRRVGKNKSARCFVAEDMHPQTLAVLETRAKPLGIELDFGDPASDFDAAQYFGVILQYPNTYGSIDDHAKLAERCHEGGAQVTVASDLLSLLKLTPPGEWGADLVVGSAQRFGVPMAYGGPHAAFFATRDSYKRSVPGRIVGVSTDSNGDPAFRLALQTREQHIRREKATSNICTAQVLLAVIAGFYAVWHGPQGLKRIADRVHRFTGILAQGLGKLGYEVVNDSWFDTLTVKAGPEVLKRAREAGINLRQVDEAHVGLALDETTTRETLRTVLAVFAGKEDHGLELLKLDEEAASGIPKSLQRKSDYLTHPVFNSYHSETEMLRYLRRLREKDVALDRSMIPLGSCTMKLNAAAEMMAITLPGFAAMHPFAPTDQAPGYMELIGDLEDWLARITGFDAISLQPNAGSQGEYAGLLAIRAYHDSRGDDQRTVCLIPSSAHGTNPASAIMAGMDVVVVGCDEEGNIDLADLEKKAGDKADSLAALMVTYPSTHGVFEEEIRRICEIVHENGGQVYMDGANLNAMVGLCQPGQFGPDVAHLNLHKTFCIPHGGGGPGVGPIGVRDHLAPFLPNHPVVKECGPESGVGPVAAAPWGSAGILPITWAYLALMGPEGLKKASQVAILNANYMAKRLEGHYDVLYKGRNGLVAHECILDTRDFKETAGISVDDIAKRLMDFGYHAPTMSWPVAGTLMAEPTESESRAELDRFCQAMITIRKEIAAIEKGEADKEDNPLRNAPHTAEAVLADDWNHAYSRDEAAYPLNSLREAKYWPPVGRIDNVAGDRNLVCTCPPLSAYQEAAE</sequence>
<comment type="subunit">
    <text evidence="4 8">The glycine cleavage system is composed of four proteins: P, T, L and H.</text>
</comment>
<evidence type="ECO:0000256" key="2">
    <source>
        <dbReference type="ARBA" id="ARBA00003788"/>
    </source>
</evidence>
<dbReference type="NCBIfam" id="NF003346">
    <property type="entry name" value="PRK04366.1"/>
    <property type="match status" value="1"/>
</dbReference>
<evidence type="ECO:0000313" key="11">
    <source>
        <dbReference type="EMBL" id="MFC4352217.1"/>
    </source>
</evidence>
<keyword evidence="5 8" id="KW-0663">Pyridoxal phosphate</keyword>
<dbReference type="HAMAP" id="MF_00711">
    <property type="entry name" value="GcvP"/>
    <property type="match status" value="1"/>
</dbReference>
<feature type="modified residue" description="N6-(pyridoxal phosphate)lysine" evidence="8">
    <location>
        <position position="705"/>
    </location>
</feature>
<dbReference type="InterPro" id="IPR020581">
    <property type="entry name" value="GDC_P"/>
</dbReference>
<comment type="caution">
    <text evidence="11">The sequence shown here is derived from an EMBL/GenBank/DDBJ whole genome shotgun (WGS) entry which is preliminary data.</text>
</comment>
<name>A0ABV8ULT2_9PROT</name>
<proteinExistence type="inferred from homology"/>
<dbReference type="NCBIfam" id="TIGR00461">
    <property type="entry name" value="gcvP"/>
    <property type="match status" value="1"/>
</dbReference>
<dbReference type="EC" id="1.4.4.2" evidence="8"/>
<dbReference type="EMBL" id="JBHSCW010000006">
    <property type="protein sequence ID" value="MFC4352217.1"/>
    <property type="molecule type" value="Genomic_DNA"/>
</dbReference>
<evidence type="ECO:0000256" key="3">
    <source>
        <dbReference type="ARBA" id="ARBA00010756"/>
    </source>
</evidence>
<evidence type="ECO:0000256" key="4">
    <source>
        <dbReference type="ARBA" id="ARBA00011690"/>
    </source>
</evidence>
<keyword evidence="12" id="KW-1185">Reference proteome</keyword>
<dbReference type="Gene3D" id="3.40.640.10">
    <property type="entry name" value="Type I PLP-dependent aspartate aminotransferase-like (Major domain)"/>
    <property type="match status" value="2"/>
</dbReference>
<gene>
    <name evidence="8 11" type="primary">gcvP</name>
    <name evidence="11" type="ORF">ACFOW6_11770</name>
</gene>
<dbReference type="InterPro" id="IPR015421">
    <property type="entry name" value="PyrdxlP-dep_Trfase_major"/>
</dbReference>
<dbReference type="RefSeq" id="WP_382422564.1">
    <property type="nucleotide sequence ID" value="NZ_JBHSCW010000006.1"/>
</dbReference>
<reference evidence="12" key="1">
    <citation type="journal article" date="2019" name="Int. J. Syst. Evol. Microbiol.">
        <title>The Global Catalogue of Microorganisms (GCM) 10K type strain sequencing project: providing services to taxonomists for standard genome sequencing and annotation.</title>
        <authorList>
            <consortium name="The Broad Institute Genomics Platform"/>
            <consortium name="The Broad Institute Genome Sequencing Center for Infectious Disease"/>
            <person name="Wu L."/>
            <person name="Ma J."/>
        </authorList>
    </citation>
    <scope>NUCLEOTIDE SEQUENCE [LARGE SCALE GENOMIC DNA]</scope>
    <source>
        <strain evidence="12">CECT 8472</strain>
    </source>
</reference>
<dbReference type="SUPFAM" id="SSF53383">
    <property type="entry name" value="PLP-dependent transferases"/>
    <property type="match status" value="2"/>
</dbReference>
<comment type="catalytic activity">
    <reaction evidence="7 8">
        <text>N(6)-[(R)-lipoyl]-L-lysyl-[glycine-cleavage complex H protein] + glycine + H(+) = N(6)-[(R)-S(8)-aminomethyldihydrolipoyl]-L-lysyl-[glycine-cleavage complex H protein] + CO2</text>
        <dbReference type="Rhea" id="RHEA:24304"/>
        <dbReference type="Rhea" id="RHEA-COMP:10494"/>
        <dbReference type="Rhea" id="RHEA-COMP:10495"/>
        <dbReference type="ChEBI" id="CHEBI:15378"/>
        <dbReference type="ChEBI" id="CHEBI:16526"/>
        <dbReference type="ChEBI" id="CHEBI:57305"/>
        <dbReference type="ChEBI" id="CHEBI:83099"/>
        <dbReference type="ChEBI" id="CHEBI:83143"/>
        <dbReference type="EC" id="1.4.4.2"/>
    </reaction>
</comment>
<keyword evidence="6 8" id="KW-0560">Oxidoreductase</keyword>
<evidence type="ECO:0000259" key="10">
    <source>
        <dbReference type="Pfam" id="PF21478"/>
    </source>
</evidence>
<dbReference type="InterPro" id="IPR003437">
    <property type="entry name" value="GcvP"/>
</dbReference>
<evidence type="ECO:0000259" key="9">
    <source>
        <dbReference type="Pfam" id="PF02347"/>
    </source>
</evidence>
<organism evidence="11 12">
    <name type="scientific">Fodinicurvata halophila</name>
    <dbReference type="NCBI Taxonomy" id="1419723"/>
    <lineage>
        <taxon>Bacteria</taxon>
        <taxon>Pseudomonadati</taxon>
        <taxon>Pseudomonadota</taxon>
        <taxon>Alphaproteobacteria</taxon>
        <taxon>Rhodospirillales</taxon>
        <taxon>Rhodovibrionaceae</taxon>
        <taxon>Fodinicurvata</taxon>
    </lineage>
</organism>
<evidence type="ECO:0000256" key="1">
    <source>
        <dbReference type="ARBA" id="ARBA00001933"/>
    </source>
</evidence>
<evidence type="ECO:0000313" key="12">
    <source>
        <dbReference type="Proteomes" id="UP001595799"/>
    </source>
</evidence>
<evidence type="ECO:0000256" key="8">
    <source>
        <dbReference type="HAMAP-Rule" id="MF_00711"/>
    </source>
</evidence>
<dbReference type="InterPro" id="IPR049316">
    <property type="entry name" value="GDC-P_C"/>
</dbReference>
<feature type="domain" description="Glycine cleavage system P-protein N-terminal" evidence="9">
    <location>
        <begin position="451"/>
        <end position="732"/>
    </location>
</feature>
<feature type="domain" description="Glycine dehydrogenase C-terminal" evidence="10">
    <location>
        <begin position="778"/>
        <end position="899"/>
    </location>
</feature>
<dbReference type="InterPro" id="IPR049315">
    <property type="entry name" value="GDC-P_N"/>
</dbReference>
<evidence type="ECO:0000256" key="5">
    <source>
        <dbReference type="ARBA" id="ARBA00022898"/>
    </source>
</evidence>
<dbReference type="Pfam" id="PF02347">
    <property type="entry name" value="GDC-P"/>
    <property type="match status" value="2"/>
</dbReference>
<dbReference type="Proteomes" id="UP001595799">
    <property type="component" value="Unassembled WGS sequence"/>
</dbReference>
<comment type="cofactor">
    <cofactor evidence="1 8">
        <name>pyridoxal 5'-phosphate</name>
        <dbReference type="ChEBI" id="CHEBI:597326"/>
    </cofactor>
</comment>
<evidence type="ECO:0000256" key="7">
    <source>
        <dbReference type="ARBA" id="ARBA00049026"/>
    </source>
</evidence>
<dbReference type="GO" id="GO:0004375">
    <property type="term" value="F:glycine dehydrogenase (decarboxylating) activity"/>
    <property type="evidence" value="ECO:0007669"/>
    <property type="project" value="UniProtKB-EC"/>
</dbReference>
<dbReference type="PANTHER" id="PTHR11773">
    <property type="entry name" value="GLYCINE DEHYDROGENASE, DECARBOXYLATING"/>
    <property type="match status" value="1"/>
</dbReference>
<feature type="domain" description="Glycine cleavage system P-protein N-terminal" evidence="9">
    <location>
        <begin position="19"/>
        <end position="439"/>
    </location>
</feature>
<protein>
    <recommendedName>
        <fullName evidence="8">Glycine dehydrogenase (decarboxylating)</fullName>
        <ecNumber evidence="8">1.4.4.2</ecNumber>
    </recommendedName>
    <alternativeName>
        <fullName evidence="8">Glycine cleavage system P-protein</fullName>
    </alternativeName>
    <alternativeName>
        <fullName evidence="8">Glycine decarboxylase</fullName>
    </alternativeName>
    <alternativeName>
        <fullName evidence="8">Glycine dehydrogenase (aminomethyl-transferring)</fullName>
    </alternativeName>
</protein>
<accession>A0ABV8ULT2</accession>
<dbReference type="CDD" id="cd00613">
    <property type="entry name" value="GDC-P"/>
    <property type="match status" value="2"/>
</dbReference>
<dbReference type="InterPro" id="IPR015422">
    <property type="entry name" value="PyrdxlP-dep_Trfase_small"/>
</dbReference>
<comment type="similarity">
    <text evidence="3 8">Belongs to the GcvP family.</text>
</comment>
<dbReference type="InterPro" id="IPR015424">
    <property type="entry name" value="PyrdxlP-dep_Trfase"/>
</dbReference>
<dbReference type="Gene3D" id="3.90.1150.10">
    <property type="entry name" value="Aspartate Aminotransferase, domain 1"/>
    <property type="match status" value="2"/>
</dbReference>
<dbReference type="Pfam" id="PF21478">
    <property type="entry name" value="GcvP2_C"/>
    <property type="match status" value="1"/>
</dbReference>
<evidence type="ECO:0000256" key="6">
    <source>
        <dbReference type="ARBA" id="ARBA00023002"/>
    </source>
</evidence>
<dbReference type="PANTHER" id="PTHR11773:SF1">
    <property type="entry name" value="GLYCINE DEHYDROGENASE (DECARBOXYLATING), MITOCHONDRIAL"/>
    <property type="match status" value="1"/>
</dbReference>